<evidence type="ECO:0000313" key="2">
    <source>
        <dbReference type="Proteomes" id="UP000000763"/>
    </source>
</evidence>
<dbReference type="Proteomes" id="UP000000763">
    <property type="component" value="Chromosome 9"/>
</dbReference>
<sequence length="178" mass="19608">METQSPSVLQSLTIAMSCQSRLRSHASPVSAKVAHQLSWTGRSLRFRPPGHDDDDGDDVRHGIIDLAPHRSVAGLAGRPAGRAPFQRDCDIDWTESNESCENTTQNDVASLARYDDPGDPVRVRERQMIASFLAAMIKLDRQLVVVLTWKVGDGSQKRFSSETSTVVGAIEFHACIHQ</sequence>
<evidence type="ECO:0000313" key="1">
    <source>
        <dbReference type="EMBL" id="BAD26305.1"/>
    </source>
</evidence>
<reference evidence="2" key="1">
    <citation type="journal article" date="2005" name="Nature">
        <title>The map-based sequence of the rice genome.</title>
        <authorList>
            <consortium name="International rice genome sequencing project (IRGSP)"/>
            <person name="Matsumoto T."/>
            <person name="Wu J."/>
            <person name="Kanamori H."/>
            <person name="Katayose Y."/>
            <person name="Fujisawa M."/>
            <person name="Namiki N."/>
            <person name="Mizuno H."/>
            <person name="Yamamoto K."/>
            <person name="Antonio B.A."/>
            <person name="Baba T."/>
            <person name="Sakata K."/>
            <person name="Nagamura Y."/>
            <person name="Aoki H."/>
            <person name="Arikawa K."/>
            <person name="Arita K."/>
            <person name="Bito T."/>
            <person name="Chiden Y."/>
            <person name="Fujitsuka N."/>
            <person name="Fukunaka R."/>
            <person name="Hamada M."/>
            <person name="Harada C."/>
            <person name="Hayashi A."/>
            <person name="Hijishita S."/>
            <person name="Honda M."/>
            <person name="Hosokawa S."/>
            <person name="Ichikawa Y."/>
            <person name="Idonuma A."/>
            <person name="Iijima M."/>
            <person name="Ikeda M."/>
            <person name="Ikeno M."/>
            <person name="Ito K."/>
            <person name="Ito S."/>
            <person name="Ito T."/>
            <person name="Ito Y."/>
            <person name="Ito Y."/>
            <person name="Iwabuchi A."/>
            <person name="Kamiya K."/>
            <person name="Karasawa W."/>
            <person name="Kurita K."/>
            <person name="Katagiri S."/>
            <person name="Kikuta A."/>
            <person name="Kobayashi H."/>
            <person name="Kobayashi N."/>
            <person name="Machita K."/>
            <person name="Maehara T."/>
            <person name="Masukawa M."/>
            <person name="Mizubayashi T."/>
            <person name="Mukai Y."/>
            <person name="Nagasaki H."/>
            <person name="Nagata Y."/>
            <person name="Naito S."/>
            <person name="Nakashima M."/>
            <person name="Nakama Y."/>
            <person name="Nakamichi Y."/>
            <person name="Nakamura M."/>
            <person name="Meguro A."/>
            <person name="Negishi M."/>
            <person name="Ohta I."/>
            <person name="Ohta T."/>
            <person name="Okamoto M."/>
            <person name="Ono N."/>
            <person name="Saji S."/>
            <person name="Sakaguchi M."/>
            <person name="Sakai K."/>
            <person name="Shibata M."/>
            <person name="Shimokawa T."/>
            <person name="Song J."/>
            <person name="Takazaki Y."/>
            <person name="Terasawa K."/>
            <person name="Tsugane M."/>
            <person name="Tsuji K."/>
            <person name="Ueda S."/>
            <person name="Waki K."/>
            <person name="Yamagata H."/>
            <person name="Yamamoto M."/>
            <person name="Yamamoto S."/>
            <person name="Yamane H."/>
            <person name="Yoshiki S."/>
            <person name="Yoshihara R."/>
            <person name="Yukawa K."/>
            <person name="Zhong H."/>
            <person name="Yano M."/>
            <person name="Yuan Q."/>
            <person name="Ouyang S."/>
            <person name="Liu J."/>
            <person name="Jones K.M."/>
            <person name="Gansberger K."/>
            <person name="Moffat K."/>
            <person name="Hill J."/>
            <person name="Bera J."/>
            <person name="Fadrosh D."/>
            <person name="Jin S."/>
            <person name="Johri S."/>
            <person name="Kim M."/>
            <person name="Overton L."/>
            <person name="Reardon M."/>
            <person name="Tsitrin T."/>
            <person name="Vuong H."/>
            <person name="Weaver B."/>
            <person name="Ciecko A."/>
            <person name="Tallon L."/>
            <person name="Jackson J."/>
            <person name="Pai G."/>
            <person name="Aken S.V."/>
            <person name="Utterback T."/>
            <person name="Reidmuller S."/>
            <person name="Feldblyum T."/>
            <person name="Hsiao J."/>
            <person name="Zismann V."/>
            <person name="Iobst S."/>
            <person name="de Vazeille A.R."/>
            <person name="Buell C.R."/>
            <person name="Ying K."/>
            <person name="Li Y."/>
            <person name="Lu T."/>
            <person name="Huang Y."/>
            <person name="Zhao Q."/>
            <person name="Feng Q."/>
            <person name="Zhang L."/>
            <person name="Zhu J."/>
            <person name="Weng Q."/>
            <person name="Mu J."/>
            <person name="Lu Y."/>
            <person name="Fan D."/>
            <person name="Liu Y."/>
            <person name="Guan J."/>
            <person name="Zhang Y."/>
            <person name="Yu S."/>
            <person name="Liu X."/>
            <person name="Zhang Y."/>
            <person name="Hong G."/>
            <person name="Han B."/>
            <person name="Choisne N."/>
            <person name="Demange N."/>
            <person name="Orjeda G."/>
            <person name="Samain S."/>
            <person name="Cattolico L."/>
            <person name="Pelletier E."/>
            <person name="Couloux A."/>
            <person name="Segurens B."/>
            <person name="Wincker P."/>
            <person name="D'Hont A."/>
            <person name="Scarpelli C."/>
            <person name="Weissenbach J."/>
            <person name="Salanoubat M."/>
            <person name="Quetier F."/>
            <person name="Yu Y."/>
            <person name="Kim H.R."/>
            <person name="Rambo T."/>
            <person name="Currie J."/>
            <person name="Collura K."/>
            <person name="Luo M."/>
            <person name="Yang T."/>
            <person name="Ammiraju J.S.S."/>
            <person name="Engler F."/>
            <person name="Soderlund C."/>
            <person name="Wing R.A."/>
            <person name="Palmer L.E."/>
            <person name="de la Bastide M."/>
            <person name="Spiegel L."/>
            <person name="Nascimento L."/>
            <person name="Zutavern T."/>
            <person name="O'Shaughnessy A."/>
            <person name="Dike S."/>
            <person name="Dedhia N."/>
            <person name="Preston R."/>
            <person name="Balija V."/>
            <person name="McCombie W.R."/>
            <person name="Chow T."/>
            <person name="Chen H."/>
            <person name="Chung M."/>
            <person name="Chen C."/>
            <person name="Shaw J."/>
            <person name="Wu H."/>
            <person name="Hsiao K."/>
            <person name="Chao Y."/>
            <person name="Chu M."/>
            <person name="Cheng C."/>
            <person name="Hour A."/>
            <person name="Lee P."/>
            <person name="Lin S."/>
            <person name="Lin Y."/>
            <person name="Liou J."/>
            <person name="Liu S."/>
            <person name="Hsing Y."/>
            <person name="Raghuvanshi S."/>
            <person name="Mohanty A."/>
            <person name="Bharti A.K."/>
            <person name="Gaur A."/>
            <person name="Gupta V."/>
            <person name="Kumar D."/>
            <person name="Ravi V."/>
            <person name="Vij S."/>
            <person name="Kapur A."/>
            <person name="Khurana P."/>
            <person name="Khurana P."/>
            <person name="Khurana J.P."/>
            <person name="Tyagi A.K."/>
            <person name="Gaikwad K."/>
            <person name="Singh A."/>
            <person name="Dalal V."/>
            <person name="Srivastava S."/>
            <person name="Dixit A."/>
            <person name="Pal A.K."/>
            <person name="Ghazi I.A."/>
            <person name="Yadav M."/>
            <person name="Pandit A."/>
            <person name="Bhargava A."/>
            <person name="Sureshbabu K."/>
            <person name="Batra K."/>
            <person name="Sharma T.R."/>
            <person name="Mohapatra T."/>
            <person name="Singh N.K."/>
            <person name="Messing J."/>
            <person name="Nelson A.B."/>
            <person name="Fuks G."/>
            <person name="Kavchok S."/>
            <person name="Keizer G."/>
            <person name="Linton E."/>
            <person name="Llaca V."/>
            <person name="Song R."/>
            <person name="Tanyolac B."/>
            <person name="Young S."/>
            <person name="Ho-Il K."/>
            <person name="Hahn J.H."/>
            <person name="Sangsakoo G."/>
            <person name="Vanavichit A."/>
            <person name="de Mattos Luiz.A.T."/>
            <person name="Zimmer P.D."/>
            <person name="Malone G."/>
            <person name="Dellagostin O."/>
            <person name="de Oliveira A.C."/>
            <person name="Bevan M."/>
            <person name="Bancroft I."/>
            <person name="Minx P."/>
            <person name="Cordum H."/>
            <person name="Wilson R."/>
            <person name="Cheng Z."/>
            <person name="Jin W."/>
            <person name="Jiang J."/>
            <person name="Leong S.A."/>
            <person name="Iwama H."/>
            <person name="Gojobori T."/>
            <person name="Itoh T."/>
            <person name="Niimura Y."/>
            <person name="Fujii Y."/>
            <person name="Habara T."/>
            <person name="Sakai H."/>
            <person name="Sato Y."/>
            <person name="Wilson G."/>
            <person name="Kumar K."/>
            <person name="McCouch S."/>
            <person name="Juretic N."/>
            <person name="Hoen D."/>
            <person name="Wright S."/>
            <person name="Bruskiewich R."/>
            <person name="Bureau T."/>
            <person name="Miyao A."/>
            <person name="Hirochika H."/>
            <person name="Nishikawa T."/>
            <person name="Kadowaki K."/>
            <person name="Sugiura M."/>
            <person name="Burr B."/>
            <person name="Sasaki T."/>
        </authorList>
    </citation>
    <scope>NUCLEOTIDE SEQUENCE [LARGE SCALE GENOMIC DNA]</scope>
    <source>
        <strain evidence="2">cv. Nipponbare</strain>
    </source>
</reference>
<organism evidence="1 2">
    <name type="scientific">Oryza sativa subsp. japonica</name>
    <name type="common">Rice</name>
    <dbReference type="NCBI Taxonomy" id="39947"/>
    <lineage>
        <taxon>Eukaryota</taxon>
        <taxon>Viridiplantae</taxon>
        <taxon>Streptophyta</taxon>
        <taxon>Embryophyta</taxon>
        <taxon>Tracheophyta</taxon>
        <taxon>Spermatophyta</taxon>
        <taxon>Magnoliopsida</taxon>
        <taxon>Liliopsida</taxon>
        <taxon>Poales</taxon>
        <taxon>Poaceae</taxon>
        <taxon>BOP clade</taxon>
        <taxon>Oryzoideae</taxon>
        <taxon>Oryzeae</taxon>
        <taxon>Oryzinae</taxon>
        <taxon>Oryza</taxon>
        <taxon>Oryza sativa</taxon>
    </lineage>
</organism>
<dbReference type="AlphaFoldDB" id="Q6H4P4"/>
<proteinExistence type="predicted"/>
<reference evidence="2" key="2">
    <citation type="journal article" date="2008" name="Nucleic Acids Res.">
        <title>The rice annotation project database (RAP-DB): 2008 update.</title>
        <authorList>
            <consortium name="The rice annotation project (RAP)"/>
        </authorList>
    </citation>
    <scope>GENOME REANNOTATION</scope>
    <source>
        <strain evidence="2">cv. Nipponbare</strain>
    </source>
</reference>
<protein>
    <submittedName>
        <fullName evidence="1">Uncharacterized protein</fullName>
    </submittedName>
</protein>
<gene>
    <name evidence="1" type="primary">OSJNBa0041C07.43</name>
</gene>
<name>Q6H4P4_ORYSJ</name>
<accession>Q6H4P4</accession>
<dbReference type="EMBL" id="AP005838">
    <property type="protein sequence ID" value="BAD26305.1"/>
    <property type="molecule type" value="Genomic_DNA"/>
</dbReference>